<organism evidence="4 5">
    <name type="scientific">Zophobas morio</name>
    <dbReference type="NCBI Taxonomy" id="2755281"/>
    <lineage>
        <taxon>Eukaryota</taxon>
        <taxon>Metazoa</taxon>
        <taxon>Ecdysozoa</taxon>
        <taxon>Arthropoda</taxon>
        <taxon>Hexapoda</taxon>
        <taxon>Insecta</taxon>
        <taxon>Pterygota</taxon>
        <taxon>Neoptera</taxon>
        <taxon>Endopterygota</taxon>
        <taxon>Coleoptera</taxon>
        <taxon>Polyphaga</taxon>
        <taxon>Cucujiformia</taxon>
        <taxon>Tenebrionidae</taxon>
        <taxon>Zophobas</taxon>
    </lineage>
</organism>
<name>A0AA38HZ38_9CUCU</name>
<keyword evidence="2" id="KW-0677">Repeat</keyword>
<evidence type="ECO:0000313" key="4">
    <source>
        <dbReference type="EMBL" id="KAJ3646336.1"/>
    </source>
</evidence>
<dbReference type="Pfam" id="PF13855">
    <property type="entry name" value="LRR_8"/>
    <property type="match status" value="2"/>
</dbReference>
<gene>
    <name evidence="4" type="ORF">Zmor_023928</name>
</gene>
<dbReference type="SUPFAM" id="SSF52058">
    <property type="entry name" value="L domain-like"/>
    <property type="match status" value="1"/>
</dbReference>
<dbReference type="InterPro" id="IPR003591">
    <property type="entry name" value="Leu-rich_rpt_typical-subtyp"/>
</dbReference>
<dbReference type="InterPro" id="IPR032675">
    <property type="entry name" value="LRR_dom_sf"/>
</dbReference>
<dbReference type="SMART" id="SM00365">
    <property type="entry name" value="LRR_SD22"/>
    <property type="match status" value="3"/>
</dbReference>
<comment type="caution">
    <text evidence="4">The sequence shown here is derived from an EMBL/GenBank/DDBJ whole genome shotgun (WGS) entry which is preliminary data.</text>
</comment>
<dbReference type="AlphaFoldDB" id="A0AA38HZ38"/>
<evidence type="ECO:0000256" key="3">
    <source>
        <dbReference type="SAM" id="SignalP"/>
    </source>
</evidence>
<dbReference type="InterPro" id="IPR001611">
    <property type="entry name" value="Leu-rich_rpt"/>
</dbReference>
<protein>
    <submittedName>
        <fullName evidence="4">Uncharacterized protein</fullName>
    </submittedName>
</protein>
<dbReference type="PROSITE" id="PS51450">
    <property type="entry name" value="LRR"/>
    <property type="match status" value="3"/>
</dbReference>
<proteinExistence type="predicted"/>
<sequence>MWLFCEYKYALLIIVALAFKQILCVCEESHIVICDDITDIKDNETAPWLHVQIGSLEKRAEPLKHVLKTGILYTLSRTRFLTIINQIGLISRLYGHRHLRYLNLYGNNISEISDYMFTRIYLLKEVYLKNNNIQHLGREIFQNRTLSVVDLSRNRIQTITTCFYKSKIKWLLLNHNKINFIGFEPFPPNLEQLELNDNLLESIEDEHFRNLRRLKELYLENNRLTTVPNIVDLKKIQFLHFAYNNIQEVHFRFDQLPKLEFLDLGFNSIHNVTTDVFTAAKSAPIVVLSFNKLTNMVFEHPEKKTDLVLYGNPWICDCWFQIENITSKYHHQQTCDLKLFDKGEIPLCIHAGPCSGTLVVSRSDIDNYLDVVSDCQNDAKRCNFRL</sequence>
<keyword evidence="1" id="KW-0433">Leucine-rich repeat</keyword>
<keyword evidence="5" id="KW-1185">Reference proteome</keyword>
<feature type="signal peptide" evidence="3">
    <location>
        <begin position="1"/>
        <end position="26"/>
    </location>
</feature>
<evidence type="ECO:0000256" key="2">
    <source>
        <dbReference type="ARBA" id="ARBA00022737"/>
    </source>
</evidence>
<dbReference type="PANTHER" id="PTHR24366:SF96">
    <property type="entry name" value="LEUCINE RICH REPEAT CONTAINING 53"/>
    <property type="match status" value="1"/>
</dbReference>
<dbReference type="Pfam" id="PF00560">
    <property type="entry name" value="LRR_1"/>
    <property type="match status" value="1"/>
</dbReference>
<dbReference type="PANTHER" id="PTHR24366">
    <property type="entry name" value="IG(IMMUNOGLOBULIN) AND LRR(LEUCINE RICH REPEAT) DOMAINS"/>
    <property type="match status" value="1"/>
</dbReference>
<dbReference type="EMBL" id="JALNTZ010000007">
    <property type="protein sequence ID" value="KAJ3646336.1"/>
    <property type="molecule type" value="Genomic_DNA"/>
</dbReference>
<accession>A0AA38HZ38</accession>
<dbReference type="Proteomes" id="UP001168821">
    <property type="component" value="Unassembled WGS sequence"/>
</dbReference>
<evidence type="ECO:0000313" key="5">
    <source>
        <dbReference type="Proteomes" id="UP001168821"/>
    </source>
</evidence>
<reference evidence="4" key="1">
    <citation type="journal article" date="2023" name="G3 (Bethesda)">
        <title>Whole genome assemblies of Zophobas morio and Tenebrio molitor.</title>
        <authorList>
            <person name="Kaur S."/>
            <person name="Stinson S.A."/>
            <person name="diCenzo G.C."/>
        </authorList>
    </citation>
    <scope>NUCLEOTIDE SEQUENCE</scope>
    <source>
        <strain evidence="4">QUZm001</strain>
    </source>
</reference>
<evidence type="ECO:0000256" key="1">
    <source>
        <dbReference type="ARBA" id="ARBA00022614"/>
    </source>
</evidence>
<feature type="chain" id="PRO_5041355098" evidence="3">
    <location>
        <begin position="27"/>
        <end position="386"/>
    </location>
</feature>
<keyword evidence="3" id="KW-0732">Signal</keyword>
<dbReference type="SMART" id="SM00369">
    <property type="entry name" value="LRR_TYP"/>
    <property type="match status" value="5"/>
</dbReference>
<dbReference type="Gene3D" id="3.80.10.10">
    <property type="entry name" value="Ribonuclease Inhibitor"/>
    <property type="match status" value="2"/>
</dbReference>